<sequence>MRWKAGIAAAIGISVAGLTISITTSVDVDVTITPKSVRQGWAGPAAVRAARPLVAGMPKFRIVGAAQDNQRANVRLWDYVKAINNGQHLPNTAQQVGDCVSWGAKNAVDYLQCVQIARGPPVSAFHPSFAPYFYGVSRVLIGNGRISGDGSVGAWAAEGARRFGVLPADHAGVPEYDGRVARKWGRSGPPDEFVQFAQQFPVQTVAPVRSAADVRDAVCNGYPVTIASDWGGRMQPREVDGRLVNERRGTWNHQMCIIGYDGQTGSEPYYYVLNSWGAAAHGTPPDDAPPGGFWIREKDVEYIVAQGDSFAFSAFAGFPSQELDFRIIGDQ</sequence>
<evidence type="ECO:0008006" key="3">
    <source>
        <dbReference type="Google" id="ProtNLM"/>
    </source>
</evidence>
<dbReference type="Proteomes" id="UP000319383">
    <property type="component" value="Chromosome"/>
</dbReference>
<organism evidence="1 2">
    <name type="scientific">Symmachiella dynata</name>
    <dbReference type="NCBI Taxonomy" id="2527995"/>
    <lineage>
        <taxon>Bacteria</taxon>
        <taxon>Pseudomonadati</taxon>
        <taxon>Planctomycetota</taxon>
        <taxon>Planctomycetia</taxon>
        <taxon>Planctomycetales</taxon>
        <taxon>Planctomycetaceae</taxon>
        <taxon>Symmachiella</taxon>
    </lineage>
</organism>
<reference evidence="1 2" key="1">
    <citation type="submission" date="2019-02" db="EMBL/GenBank/DDBJ databases">
        <title>Deep-cultivation of Planctomycetes and their phenomic and genomic characterization uncovers novel biology.</title>
        <authorList>
            <person name="Wiegand S."/>
            <person name="Jogler M."/>
            <person name="Boedeker C."/>
            <person name="Pinto D."/>
            <person name="Vollmers J."/>
            <person name="Rivas-Marin E."/>
            <person name="Kohn T."/>
            <person name="Peeters S.H."/>
            <person name="Heuer A."/>
            <person name="Rast P."/>
            <person name="Oberbeckmann S."/>
            <person name="Bunk B."/>
            <person name="Jeske O."/>
            <person name="Meyerdierks A."/>
            <person name="Storesund J.E."/>
            <person name="Kallscheuer N."/>
            <person name="Luecker S."/>
            <person name="Lage O.M."/>
            <person name="Pohl T."/>
            <person name="Merkel B.J."/>
            <person name="Hornburger P."/>
            <person name="Mueller R.-W."/>
            <person name="Bruemmer F."/>
            <person name="Labrenz M."/>
            <person name="Spormann A.M."/>
            <person name="Op den Camp H."/>
            <person name="Overmann J."/>
            <person name="Amann R."/>
            <person name="Jetten M.S.M."/>
            <person name="Mascher T."/>
            <person name="Medema M.H."/>
            <person name="Devos D.P."/>
            <person name="Kaster A.-K."/>
            <person name="Ovreas L."/>
            <person name="Rohde M."/>
            <person name="Galperin M.Y."/>
            <person name="Jogler C."/>
        </authorList>
    </citation>
    <scope>NUCLEOTIDE SEQUENCE [LARGE SCALE GENOMIC DNA]</scope>
    <source>
        <strain evidence="1 2">Mal52</strain>
    </source>
</reference>
<dbReference type="KEGG" id="sdyn:Mal52_04680"/>
<dbReference type="SUPFAM" id="SSF54001">
    <property type="entry name" value="Cysteine proteinases"/>
    <property type="match status" value="1"/>
</dbReference>
<dbReference type="AlphaFoldDB" id="A0A517ZHQ7"/>
<accession>A0A517ZHQ7</accession>
<evidence type="ECO:0000313" key="1">
    <source>
        <dbReference type="EMBL" id="QDU42013.1"/>
    </source>
</evidence>
<dbReference type="EMBL" id="CP036276">
    <property type="protein sequence ID" value="QDU42013.1"/>
    <property type="molecule type" value="Genomic_DNA"/>
</dbReference>
<protein>
    <recommendedName>
        <fullName evidence="3">Peptidase C1A papain C-terminal domain-containing protein</fullName>
    </recommendedName>
</protein>
<evidence type="ECO:0000313" key="2">
    <source>
        <dbReference type="Proteomes" id="UP000319383"/>
    </source>
</evidence>
<dbReference type="Gene3D" id="3.90.70.10">
    <property type="entry name" value="Cysteine proteinases"/>
    <property type="match status" value="1"/>
</dbReference>
<proteinExistence type="predicted"/>
<dbReference type="InterPro" id="IPR038765">
    <property type="entry name" value="Papain-like_cys_pep_sf"/>
</dbReference>
<name>A0A517ZHQ7_9PLAN</name>
<gene>
    <name evidence="1" type="ORF">Mal52_04680</name>
</gene>
<keyword evidence="2" id="KW-1185">Reference proteome</keyword>